<dbReference type="PATRIC" id="fig|266835.9.peg.378"/>
<gene>
    <name evidence="1" type="ordered locus">mll0468</name>
</gene>
<accession>Q98MR6</accession>
<evidence type="ECO:0000313" key="1">
    <source>
        <dbReference type="EMBL" id="BAB48047.1"/>
    </source>
</evidence>
<reference evidence="1 2" key="1">
    <citation type="journal article" date="2000" name="DNA Res.">
        <title>Complete genome structure of the nitrogen-fixing symbiotic bacterium Mesorhizobium loti.</title>
        <authorList>
            <person name="Kaneko T."/>
            <person name="Nakamura Y."/>
            <person name="Sato S."/>
            <person name="Asamizu E."/>
            <person name="Kato T."/>
            <person name="Sasamoto S."/>
            <person name="Watanabe A."/>
            <person name="Idesawa K."/>
            <person name="Ishikawa A."/>
            <person name="Kawashima K."/>
            <person name="Kimura T."/>
            <person name="Kishida Y."/>
            <person name="Kiyokawa C."/>
            <person name="Kohara M."/>
            <person name="Matsumoto M."/>
            <person name="Matsuno A."/>
            <person name="Mochizuki Y."/>
            <person name="Nakayama S."/>
            <person name="Nakazaki N."/>
            <person name="Shimpo S."/>
            <person name="Sugimoto M."/>
            <person name="Takeuchi C."/>
            <person name="Yamada M."/>
            <person name="Tabata S."/>
        </authorList>
    </citation>
    <scope>NUCLEOTIDE SEQUENCE [LARGE SCALE GENOMIC DNA]</scope>
    <source>
        <strain evidence="2">LMG 29417 / CECT 9101 / MAFF 303099</strain>
    </source>
</reference>
<dbReference type="AlphaFoldDB" id="Q98MR6"/>
<dbReference type="HOGENOM" id="CLU_782725_0_0_5"/>
<organism evidence="1 2">
    <name type="scientific">Mesorhizobium japonicum (strain LMG 29417 / CECT 9101 / MAFF 303099)</name>
    <name type="common">Mesorhizobium loti (strain MAFF 303099)</name>
    <dbReference type="NCBI Taxonomy" id="266835"/>
    <lineage>
        <taxon>Bacteria</taxon>
        <taxon>Pseudomonadati</taxon>
        <taxon>Pseudomonadota</taxon>
        <taxon>Alphaproteobacteria</taxon>
        <taxon>Hyphomicrobiales</taxon>
        <taxon>Phyllobacteriaceae</taxon>
        <taxon>Mesorhizobium</taxon>
    </lineage>
</organism>
<protein>
    <submittedName>
        <fullName evidence="1">Mll0468 protein</fullName>
    </submittedName>
</protein>
<dbReference type="Proteomes" id="UP000000552">
    <property type="component" value="Chromosome"/>
</dbReference>
<evidence type="ECO:0000313" key="2">
    <source>
        <dbReference type="Proteomes" id="UP000000552"/>
    </source>
</evidence>
<name>Q98MR6_RHILO</name>
<dbReference type="EMBL" id="BA000012">
    <property type="protein sequence ID" value="BAB48047.1"/>
    <property type="molecule type" value="Genomic_DNA"/>
</dbReference>
<dbReference type="KEGG" id="mlo:mll0468"/>
<proteinExistence type="predicted"/>
<sequence>MLLTEANNKMDEKVRFYPVFTGMPDDDYLSRWREHIGQTGRPEDFENVSTNKPTQLENIVLLSEEISVPVGRRPGGERVPCPFCATTSPKFIRGRMALFPDEKAVRFIGHRCAETHFGENFRHAERAFRRQTACRSYIDMWSEIGREESGLQVFVGQMSAVADDIQFARDQFDKQAKGFRTFLHRELAQTDGELFVNSDLGMTDRLGSTVIQKMSIGTAAGLRLLADGYDVALDMRQLKAALIDAAKPLPEWAPTSPEHPSTDEILRRGRFVERAMKHMVFALADVEDGTRFFARKNLALIHRWGNRPETPFSQFEMKLSDRQLLVRSDTFVGRHYANVIVPERVTSTDDLPPPPILQTITRKVA</sequence>